<keyword evidence="1" id="KW-0732">Signal</keyword>
<gene>
    <name evidence="2" type="ORF">DAEQUDRAFT_96988</name>
</gene>
<organism evidence="2 3">
    <name type="scientific">Daedalea quercina L-15889</name>
    <dbReference type="NCBI Taxonomy" id="1314783"/>
    <lineage>
        <taxon>Eukaryota</taxon>
        <taxon>Fungi</taxon>
        <taxon>Dikarya</taxon>
        <taxon>Basidiomycota</taxon>
        <taxon>Agaricomycotina</taxon>
        <taxon>Agaricomycetes</taxon>
        <taxon>Polyporales</taxon>
        <taxon>Fomitopsis</taxon>
    </lineage>
</organism>
<accession>A0A165SC25</accession>
<proteinExistence type="predicted"/>
<evidence type="ECO:0000313" key="3">
    <source>
        <dbReference type="Proteomes" id="UP000076727"/>
    </source>
</evidence>
<protein>
    <recommendedName>
        <fullName evidence="4">Secreted protein</fullName>
    </recommendedName>
</protein>
<evidence type="ECO:0000313" key="2">
    <source>
        <dbReference type="EMBL" id="KZT71786.1"/>
    </source>
</evidence>
<sequence length="73" mass="8407">MVRATRAAGLRCLLWFLLCQKTSLCRREAHCLVRVQRDNNCAYSSFTTGFHALETVTSWGSQHFAKLWFAARL</sequence>
<evidence type="ECO:0008006" key="4">
    <source>
        <dbReference type="Google" id="ProtNLM"/>
    </source>
</evidence>
<reference evidence="2 3" key="1">
    <citation type="journal article" date="2016" name="Mol. Biol. Evol.">
        <title>Comparative Genomics of Early-Diverging Mushroom-Forming Fungi Provides Insights into the Origins of Lignocellulose Decay Capabilities.</title>
        <authorList>
            <person name="Nagy L.G."/>
            <person name="Riley R."/>
            <person name="Tritt A."/>
            <person name="Adam C."/>
            <person name="Daum C."/>
            <person name="Floudas D."/>
            <person name="Sun H."/>
            <person name="Yadav J.S."/>
            <person name="Pangilinan J."/>
            <person name="Larsson K.H."/>
            <person name="Matsuura K."/>
            <person name="Barry K."/>
            <person name="Labutti K."/>
            <person name="Kuo R."/>
            <person name="Ohm R.A."/>
            <person name="Bhattacharya S.S."/>
            <person name="Shirouzu T."/>
            <person name="Yoshinaga Y."/>
            <person name="Martin F.M."/>
            <person name="Grigoriev I.V."/>
            <person name="Hibbett D.S."/>
        </authorList>
    </citation>
    <scope>NUCLEOTIDE SEQUENCE [LARGE SCALE GENOMIC DNA]</scope>
    <source>
        <strain evidence="2 3">L-15889</strain>
    </source>
</reference>
<dbReference type="AlphaFoldDB" id="A0A165SC25"/>
<dbReference type="EMBL" id="KV429044">
    <property type="protein sequence ID" value="KZT71786.1"/>
    <property type="molecule type" value="Genomic_DNA"/>
</dbReference>
<dbReference type="Proteomes" id="UP000076727">
    <property type="component" value="Unassembled WGS sequence"/>
</dbReference>
<name>A0A165SC25_9APHY</name>
<keyword evidence="3" id="KW-1185">Reference proteome</keyword>
<evidence type="ECO:0000256" key="1">
    <source>
        <dbReference type="SAM" id="SignalP"/>
    </source>
</evidence>
<feature type="signal peptide" evidence="1">
    <location>
        <begin position="1"/>
        <end position="25"/>
    </location>
</feature>
<feature type="chain" id="PRO_5007866330" description="Secreted protein" evidence="1">
    <location>
        <begin position="26"/>
        <end position="73"/>
    </location>
</feature>